<dbReference type="InterPro" id="IPR002227">
    <property type="entry name" value="Tyrosinase_Cu-bd"/>
</dbReference>
<evidence type="ECO:0000313" key="7">
    <source>
        <dbReference type="EMBL" id="TGD57930.1"/>
    </source>
</evidence>
<keyword evidence="8" id="KW-1185">Reference proteome</keyword>
<comment type="caution">
    <text evidence="7">The sequence shown here is derived from an EMBL/GenBank/DDBJ whole genome shotgun (WGS) entry which is preliminary data.</text>
</comment>
<keyword evidence="3" id="KW-0186">Copper</keyword>
<dbReference type="InterPro" id="IPR008922">
    <property type="entry name" value="Di-copper_centre_dom_sf"/>
</dbReference>
<feature type="signal peptide" evidence="5">
    <location>
        <begin position="1"/>
        <end position="21"/>
    </location>
</feature>
<feature type="chain" id="PRO_5021447491" evidence="5">
    <location>
        <begin position="22"/>
        <end position="616"/>
    </location>
</feature>
<evidence type="ECO:0000256" key="3">
    <source>
        <dbReference type="ARBA" id="ARBA00023008"/>
    </source>
</evidence>
<dbReference type="EMBL" id="SRLH01000004">
    <property type="protein sequence ID" value="TGD57930.1"/>
    <property type="molecule type" value="Genomic_DNA"/>
</dbReference>
<dbReference type="InterPro" id="IPR050316">
    <property type="entry name" value="Tyrosinase/Hemocyanin"/>
</dbReference>
<dbReference type="SUPFAM" id="SSF48056">
    <property type="entry name" value="Di-copper centre-containing domain"/>
    <property type="match status" value="1"/>
</dbReference>
<proteinExistence type="inferred from homology"/>
<accession>A0A4Z0L9R6</accession>
<evidence type="ECO:0000256" key="5">
    <source>
        <dbReference type="SAM" id="SignalP"/>
    </source>
</evidence>
<keyword evidence="5" id="KW-0732">Signal</keyword>
<dbReference type="Proteomes" id="UP000297407">
    <property type="component" value="Unassembled WGS sequence"/>
</dbReference>
<evidence type="ECO:0000256" key="1">
    <source>
        <dbReference type="ARBA" id="ARBA00009928"/>
    </source>
</evidence>
<comment type="similarity">
    <text evidence="1">Belongs to the tyrosinase family.</text>
</comment>
<feature type="domain" description="Tyrosinase copper-binding" evidence="6">
    <location>
        <begin position="335"/>
        <end position="352"/>
    </location>
</feature>
<dbReference type="AlphaFoldDB" id="A0A4Z0L9R6"/>
<dbReference type="Gene3D" id="1.10.1280.10">
    <property type="entry name" value="Di-copper center containing domain from catechol oxidase"/>
    <property type="match status" value="1"/>
</dbReference>
<dbReference type="Pfam" id="PF00264">
    <property type="entry name" value="Tyrosinase"/>
    <property type="match status" value="1"/>
</dbReference>
<protein>
    <submittedName>
        <fullName evidence="7">Tyrosinase family protein</fullName>
    </submittedName>
</protein>
<dbReference type="PRINTS" id="PR00092">
    <property type="entry name" value="TYROSINASE"/>
</dbReference>
<gene>
    <name evidence="7" type="ORF">E4635_07930</name>
</gene>
<dbReference type="GO" id="GO:0016491">
    <property type="term" value="F:oxidoreductase activity"/>
    <property type="evidence" value="ECO:0007669"/>
    <property type="project" value="InterPro"/>
</dbReference>
<dbReference type="PANTHER" id="PTHR11474:SF126">
    <property type="entry name" value="TYROSINASE-LIKE PROTEIN TYR-1-RELATED"/>
    <property type="match status" value="1"/>
</dbReference>
<evidence type="ECO:0000313" key="8">
    <source>
        <dbReference type="Proteomes" id="UP000297407"/>
    </source>
</evidence>
<dbReference type="GO" id="GO:0046872">
    <property type="term" value="F:metal ion binding"/>
    <property type="evidence" value="ECO:0007669"/>
    <property type="project" value="UniProtKB-KW"/>
</dbReference>
<name>A0A4Z0L9R6_9FLAO</name>
<dbReference type="OrthoDB" id="2874181at2"/>
<sequence length="616" mass="67186">MKHYYFIFCCVIMVLFANSCAVIPTCPNSRMPIIEIQVNNTESNHDDYIGTSGFIQCRARITNFNKDFGSGLQFPGGVEVEFRNKRLSSDLFISTTNSGVTTSFFTTLPGNGGWFNFFVKGNSLSAADKASIIEIATAGASCNEVVIARKGLMVSSSPGPIPNTRPQVAIEVGSITTIDDYIAWNPVSCRIKWLNPSAPGATLNITLRNMPSLNRLRFATGTLAAGTTATNLTENLTLSGDGSWASFKIAGNQNNASVEDKDAVFEVMQGADLLAREAVMVRIRKNANTLSTPERDRYLEALREIHQTYNFYELFKNSHSGNASGFNVIAHRQAHVGSAFLPWHRAFMLHIERILQASDPSVALPYWHFDMSSPNMFNADFMGANPTAPAAVAIINPSNPISTWQITGQAAGIRRRTPYGNNGIPSSVMGTGTGVATEAATFALGANYSSFKGMEGTTHNGAHNNSGNSVSWIAGSPHIAPQDPLFYFLHGNIERLWAKWQWLNNRFDATQSSTYDLQGGHSNSPSSPPVFTTNPGNPNQITSNRTFGQYVEDSLWPWDNKTGVSQGTGTLERPATAPLTPFPIVVGSIFPGAQPTIKTTIDFRLMNYGYDDFFPY</sequence>
<dbReference type="RefSeq" id="WP_135526102.1">
    <property type="nucleotide sequence ID" value="NZ_SRLH01000004.1"/>
</dbReference>
<organism evidence="7 8">
    <name type="scientific">Flavobacterium humi</name>
    <dbReference type="NCBI Taxonomy" id="2562683"/>
    <lineage>
        <taxon>Bacteria</taxon>
        <taxon>Pseudomonadati</taxon>
        <taxon>Bacteroidota</taxon>
        <taxon>Flavobacteriia</taxon>
        <taxon>Flavobacteriales</taxon>
        <taxon>Flavobacteriaceae</taxon>
        <taxon>Flavobacterium</taxon>
    </lineage>
</organism>
<evidence type="ECO:0000259" key="6">
    <source>
        <dbReference type="PROSITE" id="PS00497"/>
    </source>
</evidence>
<keyword evidence="2" id="KW-0479">Metal-binding</keyword>
<reference evidence="7 8" key="1">
    <citation type="submission" date="2019-04" db="EMBL/GenBank/DDBJ databases">
        <title>Flavobacterium sp. strain DS2-A Genome sequencing and assembly.</title>
        <authorList>
            <person name="Kim I."/>
        </authorList>
    </citation>
    <scope>NUCLEOTIDE SEQUENCE [LARGE SCALE GENOMIC DNA]</scope>
    <source>
        <strain evidence="7 8">DS2-A</strain>
    </source>
</reference>
<dbReference type="PANTHER" id="PTHR11474">
    <property type="entry name" value="TYROSINASE FAMILY MEMBER"/>
    <property type="match status" value="1"/>
</dbReference>
<feature type="region of interest" description="Disordered" evidence="4">
    <location>
        <begin position="514"/>
        <end position="544"/>
    </location>
</feature>
<evidence type="ECO:0000256" key="4">
    <source>
        <dbReference type="SAM" id="MobiDB-lite"/>
    </source>
</evidence>
<dbReference type="PROSITE" id="PS00497">
    <property type="entry name" value="TYROSINASE_1"/>
    <property type="match status" value="1"/>
</dbReference>
<evidence type="ECO:0000256" key="2">
    <source>
        <dbReference type="ARBA" id="ARBA00022723"/>
    </source>
</evidence>